<feature type="region of interest" description="Disordered" evidence="1">
    <location>
        <begin position="22"/>
        <end position="49"/>
    </location>
</feature>
<feature type="compositionally biased region" description="Pro residues" evidence="1">
    <location>
        <begin position="77"/>
        <end position="87"/>
    </location>
</feature>
<reference evidence="2 3" key="1">
    <citation type="submission" date="2015-05" db="EMBL/GenBank/DDBJ databases">
        <title>Genome assembly of Archangium gephyra DSM 2261.</title>
        <authorList>
            <person name="Sharma G."/>
            <person name="Subramanian S."/>
        </authorList>
    </citation>
    <scope>NUCLEOTIDE SEQUENCE [LARGE SCALE GENOMIC DNA]</scope>
    <source>
        <strain evidence="2 3">DSM 2261</strain>
    </source>
</reference>
<proteinExistence type="predicted"/>
<evidence type="ECO:0000256" key="1">
    <source>
        <dbReference type="SAM" id="MobiDB-lite"/>
    </source>
</evidence>
<dbReference type="AlphaFoldDB" id="A0AAC8Q2U1"/>
<organism evidence="2 3">
    <name type="scientific">Archangium gephyra</name>
    <dbReference type="NCBI Taxonomy" id="48"/>
    <lineage>
        <taxon>Bacteria</taxon>
        <taxon>Pseudomonadati</taxon>
        <taxon>Myxococcota</taxon>
        <taxon>Myxococcia</taxon>
        <taxon>Myxococcales</taxon>
        <taxon>Cystobacterineae</taxon>
        <taxon>Archangiaceae</taxon>
        <taxon>Archangium</taxon>
    </lineage>
</organism>
<dbReference type="EMBL" id="CP011509">
    <property type="protein sequence ID" value="AKJ00040.1"/>
    <property type="molecule type" value="Genomic_DNA"/>
</dbReference>
<name>A0AAC8Q2U1_9BACT</name>
<feature type="region of interest" description="Disordered" evidence="1">
    <location>
        <begin position="67"/>
        <end position="98"/>
    </location>
</feature>
<gene>
    <name evidence="2" type="ORF">AA314_01666</name>
</gene>
<dbReference type="KEGG" id="age:AA314_01666"/>
<protein>
    <submittedName>
        <fullName evidence="2">Uncharacterized protein</fullName>
    </submittedName>
</protein>
<evidence type="ECO:0000313" key="2">
    <source>
        <dbReference type="EMBL" id="AKJ00040.1"/>
    </source>
</evidence>
<sequence length="112" mass="12116">MPHAPLGLGEIADLVARYEGHGRKRTLESERGFAHNPGPPPRPSREPLEFRTGLVPRADAAVIHSTAPCPPGRFLHPPTPGKVPRPARPQSRAAGGRATCCRVIRRPRCARA</sequence>
<dbReference type="Proteomes" id="UP000035579">
    <property type="component" value="Chromosome"/>
</dbReference>
<evidence type="ECO:0000313" key="3">
    <source>
        <dbReference type="Proteomes" id="UP000035579"/>
    </source>
</evidence>
<accession>A0AAC8Q2U1</accession>
<feature type="compositionally biased region" description="Basic and acidic residues" evidence="1">
    <location>
        <begin position="22"/>
        <end position="33"/>
    </location>
</feature>